<dbReference type="InterPro" id="IPR044020">
    <property type="entry name" value="DUF5676"/>
</dbReference>
<organism evidence="2 3">
    <name type="scientific">Candidatus Muproteobacteria bacterium RIFCSPHIGHO2_02_FULL_65_16</name>
    <dbReference type="NCBI Taxonomy" id="1817766"/>
    <lineage>
        <taxon>Bacteria</taxon>
        <taxon>Pseudomonadati</taxon>
        <taxon>Pseudomonadota</taxon>
        <taxon>Candidatus Muproteobacteria</taxon>
    </lineage>
</organism>
<feature type="transmembrane region" description="Helical" evidence="1">
    <location>
        <begin position="7"/>
        <end position="31"/>
    </location>
</feature>
<feature type="transmembrane region" description="Helical" evidence="1">
    <location>
        <begin position="62"/>
        <end position="88"/>
    </location>
</feature>
<dbReference type="Pfam" id="PF18926">
    <property type="entry name" value="DUF5676"/>
    <property type="match status" value="1"/>
</dbReference>
<reference evidence="2 3" key="1">
    <citation type="journal article" date="2016" name="Nat. Commun.">
        <title>Thousands of microbial genomes shed light on interconnected biogeochemical processes in an aquifer system.</title>
        <authorList>
            <person name="Anantharaman K."/>
            <person name="Brown C.T."/>
            <person name="Hug L.A."/>
            <person name="Sharon I."/>
            <person name="Castelle C.J."/>
            <person name="Probst A.J."/>
            <person name="Thomas B.C."/>
            <person name="Singh A."/>
            <person name="Wilkins M.J."/>
            <person name="Karaoz U."/>
            <person name="Brodie E.L."/>
            <person name="Williams K.H."/>
            <person name="Hubbard S.S."/>
            <person name="Banfield J.F."/>
        </authorList>
    </citation>
    <scope>NUCLEOTIDE SEQUENCE [LARGE SCALE GENOMIC DNA]</scope>
</reference>
<keyword evidence="1" id="KW-1133">Transmembrane helix</keyword>
<dbReference type="Proteomes" id="UP000179362">
    <property type="component" value="Unassembled WGS sequence"/>
</dbReference>
<keyword evidence="1" id="KW-0812">Transmembrane</keyword>
<accession>A0A1F6U4J6</accession>
<gene>
    <name evidence="2" type="ORF">A3B81_04060</name>
</gene>
<sequence>MDRLNPWVVGGALTITVAAIYIVCAAAFAVAPDVTLGFFNAWFHGLNLAELKAGAKPFTFGIFVYGLVGISASGFVSGAIFAVAYNLLRPAPR</sequence>
<protein>
    <submittedName>
        <fullName evidence="2">Uncharacterized protein</fullName>
    </submittedName>
</protein>
<evidence type="ECO:0000313" key="3">
    <source>
        <dbReference type="Proteomes" id="UP000179362"/>
    </source>
</evidence>
<evidence type="ECO:0000313" key="2">
    <source>
        <dbReference type="EMBL" id="OGI52291.1"/>
    </source>
</evidence>
<dbReference type="EMBL" id="MFTA01000033">
    <property type="protein sequence ID" value="OGI52291.1"/>
    <property type="molecule type" value="Genomic_DNA"/>
</dbReference>
<proteinExistence type="predicted"/>
<name>A0A1F6U4J6_9PROT</name>
<evidence type="ECO:0000256" key="1">
    <source>
        <dbReference type="SAM" id="Phobius"/>
    </source>
</evidence>
<dbReference type="AlphaFoldDB" id="A0A1F6U4J6"/>
<comment type="caution">
    <text evidence="2">The sequence shown here is derived from an EMBL/GenBank/DDBJ whole genome shotgun (WGS) entry which is preliminary data.</text>
</comment>
<keyword evidence="1" id="KW-0472">Membrane</keyword>